<evidence type="ECO:0000313" key="3">
    <source>
        <dbReference type="EMBL" id="PTW48628.1"/>
    </source>
</evidence>
<keyword evidence="3" id="KW-0255">Endonuclease</keyword>
<reference evidence="3 4" key="1">
    <citation type="submission" date="2018-04" db="EMBL/GenBank/DDBJ databases">
        <title>Genomic Encyclopedia of Type Strains, Phase III (KMG-III): the genomes of soil and plant-associated and newly described type strains.</title>
        <authorList>
            <person name="Whitman W."/>
        </authorList>
    </citation>
    <scope>NUCLEOTIDE SEQUENCE [LARGE SCALE GENOMIC DNA]</scope>
    <source>
        <strain evidence="3 4">MA-olki</strain>
    </source>
</reference>
<keyword evidence="3" id="KW-0540">Nuclease</keyword>
<gene>
    <name evidence="3" type="ORF">C8J25_101125</name>
</gene>
<dbReference type="PANTHER" id="PTHR34477">
    <property type="entry name" value="UPF0213 PROTEIN YHBQ"/>
    <property type="match status" value="1"/>
</dbReference>
<comment type="caution">
    <text evidence="3">The sequence shown here is derived from an EMBL/GenBank/DDBJ whole genome shotgun (WGS) entry which is preliminary data.</text>
</comment>
<dbReference type="GeneID" id="91004227"/>
<sequence length="109" mass="12870">MRETFQPCVYILHSRRYGTLYIGVTSNLLARLVQHREGLIPGFTRRYGIKRLAYYEMFDTMEAAIVREKRLKDWRRAWKIDLIEARNENWDDLGIGLGLPRLTEPTLGV</sequence>
<name>A0A2T5UAU9_9SPHN</name>
<proteinExistence type="inferred from homology"/>
<dbReference type="InterPro" id="IPR035901">
    <property type="entry name" value="GIY-YIG_endonuc_sf"/>
</dbReference>
<dbReference type="Gene3D" id="3.40.1440.10">
    <property type="entry name" value="GIY-YIG endonuclease"/>
    <property type="match status" value="1"/>
</dbReference>
<dbReference type="InterPro" id="IPR050190">
    <property type="entry name" value="UPF0213_domain"/>
</dbReference>
<dbReference type="OrthoDB" id="287318at2"/>
<dbReference type="PROSITE" id="PS50164">
    <property type="entry name" value="GIY_YIG"/>
    <property type="match status" value="1"/>
</dbReference>
<evidence type="ECO:0000259" key="2">
    <source>
        <dbReference type="PROSITE" id="PS50164"/>
    </source>
</evidence>
<comment type="similarity">
    <text evidence="1">Belongs to the UPF0213 family.</text>
</comment>
<dbReference type="CDD" id="cd10448">
    <property type="entry name" value="GIY-YIG_unchar_3"/>
    <property type="match status" value="1"/>
</dbReference>
<evidence type="ECO:0000313" key="4">
    <source>
        <dbReference type="Proteomes" id="UP000244013"/>
    </source>
</evidence>
<dbReference type="Proteomes" id="UP000244013">
    <property type="component" value="Unassembled WGS sequence"/>
</dbReference>
<keyword evidence="3" id="KW-0378">Hydrolase</keyword>
<dbReference type="InterPro" id="IPR000305">
    <property type="entry name" value="GIY-YIG_endonuc"/>
</dbReference>
<feature type="domain" description="GIY-YIG" evidence="2">
    <location>
        <begin position="5"/>
        <end position="81"/>
    </location>
</feature>
<dbReference type="RefSeq" id="WP_107951837.1">
    <property type="nucleotide sequence ID" value="NZ_QAYE01000001.1"/>
</dbReference>
<dbReference type="AlphaFoldDB" id="A0A2T5UAU9"/>
<dbReference type="SUPFAM" id="SSF82771">
    <property type="entry name" value="GIY-YIG endonuclease"/>
    <property type="match status" value="1"/>
</dbReference>
<dbReference type="EMBL" id="QAYE01000001">
    <property type="protein sequence ID" value="PTW48628.1"/>
    <property type="molecule type" value="Genomic_DNA"/>
</dbReference>
<dbReference type="GO" id="GO:0004519">
    <property type="term" value="F:endonuclease activity"/>
    <property type="evidence" value="ECO:0007669"/>
    <property type="project" value="UniProtKB-KW"/>
</dbReference>
<accession>A0A2T5UAU9</accession>
<organism evidence="3 4">
    <name type="scientific">Sphingomonas faeni</name>
    <dbReference type="NCBI Taxonomy" id="185950"/>
    <lineage>
        <taxon>Bacteria</taxon>
        <taxon>Pseudomonadati</taxon>
        <taxon>Pseudomonadota</taxon>
        <taxon>Alphaproteobacteria</taxon>
        <taxon>Sphingomonadales</taxon>
        <taxon>Sphingomonadaceae</taxon>
        <taxon>Sphingomonas</taxon>
    </lineage>
</organism>
<evidence type="ECO:0000256" key="1">
    <source>
        <dbReference type="ARBA" id="ARBA00007435"/>
    </source>
</evidence>
<dbReference type="PANTHER" id="PTHR34477:SF5">
    <property type="entry name" value="BSL5627 PROTEIN"/>
    <property type="match status" value="1"/>
</dbReference>
<dbReference type="Pfam" id="PF01541">
    <property type="entry name" value="GIY-YIG"/>
    <property type="match status" value="1"/>
</dbReference>
<protein>
    <submittedName>
        <fullName evidence="3">Putative endonuclease</fullName>
    </submittedName>
</protein>